<proteinExistence type="predicted"/>
<accession>A0A1J4MSL4</accession>
<dbReference type="Proteomes" id="UP000186804">
    <property type="component" value="Unassembled WGS sequence"/>
</dbReference>
<dbReference type="EMBL" id="LRBS01000064">
    <property type="protein sequence ID" value="OII76419.1"/>
    <property type="molecule type" value="Genomic_DNA"/>
</dbReference>
<sequence length="268" mass="31399">MLSPYYGFLMDILYTFLKLYLFSVLYINTNINDGTLSIHKYTEISNILLKATWNGRPYCEEDFNVQSSSLSTPSAYPCEPPNYSYEPPDGHRVLDSCILTSEIPHPPLTPEFVPSRCGYTYMKSGRTVTEEEAVELPPNPYCFFGVVEPEELIVDENVKSFLVIQSKVDIEYEKSKCKGSKRKLSKLRGKVKRCMEEEHGIFSPLLNHYSELYSQYHNTINFYQSTTGQRARMLKNKLQRIYLFILRHRDLYYYYKESLRELDDLISR</sequence>
<organism evidence="1 2">
    <name type="scientific">Cryptosporidium andersoni</name>
    <dbReference type="NCBI Taxonomy" id="117008"/>
    <lineage>
        <taxon>Eukaryota</taxon>
        <taxon>Sar</taxon>
        <taxon>Alveolata</taxon>
        <taxon>Apicomplexa</taxon>
        <taxon>Conoidasida</taxon>
        <taxon>Coccidia</taxon>
        <taxon>Eucoccidiorida</taxon>
        <taxon>Eimeriorina</taxon>
        <taxon>Cryptosporidiidae</taxon>
        <taxon>Cryptosporidium</taxon>
    </lineage>
</organism>
<name>A0A1J4MSL4_9CRYT</name>
<gene>
    <name evidence="1" type="ORF">cand_002200</name>
</gene>
<dbReference type="RefSeq" id="XP_067068265.1">
    <property type="nucleotide sequence ID" value="XM_067210468.1"/>
</dbReference>
<reference evidence="1 2" key="1">
    <citation type="submission" date="2016-10" db="EMBL/GenBank/DDBJ databases">
        <title>Reductive evolution of mitochondrial metabolism and differential evolution of invasion-related proteins in Cryptosporidium.</title>
        <authorList>
            <person name="Liu S."/>
            <person name="Roellig D.M."/>
            <person name="Guo Y."/>
            <person name="Li N."/>
            <person name="Frace M.A."/>
            <person name="Tang K."/>
            <person name="Zhang L."/>
            <person name="Feng Y."/>
            <person name="Xiao L."/>
        </authorList>
    </citation>
    <scope>NUCLEOTIDE SEQUENCE [LARGE SCALE GENOMIC DNA]</scope>
    <source>
        <strain evidence="1">30847</strain>
    </source>
</reference>
<protein>
    <submittedName>
        <fullName evidence="1">Uncharacterized protein</fullName>
    </submittedName>
</protein>
<dbReference type="VEuPathDB" id="CryptoDB:cand_002200"/>
<dbReference type="AlphaFoldDB" id="A0A1J4MSL4"/>
<comment type="caution">
    <text evidence="1">The sequence shown here is derived from an EMBL/GenBank/DDBJ whole genome shotgun (WGS) entry which is preliminary data.</text>
</comment>
<keyword evidence="2" id="KW-1185">Reference proteome</keyword>
<dbReference type="GeneID" id="92364405"/>
<evidence type="ECO:0000313" key="2">
    <source>
        <dbReference type="Proteomes" id="UP000186804"/>
    </source>
</evidence>
<evidence type="ECO:0000313" key="1">
    <source>
        <dbReference type="EMBL" id="OII76419.1"/>
    </source>
</evidence>